<feature type="chain" id="PRO_5028978087" evidence="1">
    <location>
        <begin position="28"/>
        <end position="176"/>
    </location>
</feature>
<keyword evidence="3" id="KW-1185">Reference proteome</keyword>
<name>A0A7G9SP34_9GAMM</name>
<reference evidence="2 3" key="1">
    <citation type="submission" date="2020-08" db="EMBL/GenBank/DDBJ databases">
        <title>Genome sequence of Thermomonas carbonis KCTC 42013T.</title>
        <authorList>
            <person name="Hyun D.-W."/>
            <person name="Bae J.-W."/>
        </authorList>
    </citation>
    <scope>NUCLEOTIDE SEQUENCE [LARGE SCALE GENOMIC DNA]</scope>
    <source>
        <strain evidence="2 3">KCTC 42013</strain>
    </source>
</reference>
<sequence>MHTNHSNRWRVAMTALVMAMGWGSAIAQDAPAQPAAKPMPIYANALAPGWQNWSWAKTRLSVGAEGAARKPIAVDAEPYASLYLHHEPFSTAGYRTLNLLVQSKATDAEVRLFLLAPDGKPIGAGKLVKISNTGWTKVEVPLETLGANDTNVSGLWIQNPTGETLPTFYVADVGLQ</sequence>
<dbReference type="EMBL" id="CP060719">
    <property type="protein sequence ID" value="QNN69609.1"/>
    <property type="molecule type" value="Genomic_DNA"/>
</dbReference>
<dbReference type="Proteomes" id="UP000515804">
    <property type="component" value="Chromosome"/>
</dbReference>
<evidence type="ECO:0000313" key="2">
    <source>
        <dbReference type="EMBL" id="QNN69609.1"/>
    </source>
</evidence>
<feature type="signal peptide" evidence="1">
    <location>
        <begin position="1"/>
        <end position="27"/>
    </location>
</feature>
<evidence type="ECO:0000313" key="3">
    <source>
        <dbReference type="Proteomes" id="UP000515804"/>
    </source>
</evidence>
<accession>A0A7G9SP34</accession>
<protein>
    <submittedName>
        <fullName evidence="2">Uncharacterized protein</fullName>
    </submittedName>
</protein>
<proteinExistence type="predicted"/>
<dbReference type="AlphaFoldDB" id="A0A7G9SP34"/>
<keyword evidence="1" id="KW-0732">Signal</keyword>
<dbReference type="RefSeq" id="WP_187552127.1">
    <property type="nucleotide sequence ID" value="NZ_BMZL01000001.1"/>
</dbReference>
<evidence type="ECO:0000256" key="1">
    <source>
        <dbReference type="SAM" id="SignalP"/>
    </source>
</evidence>
<gene>
    <name evidence="2" type="ORF">H9L16_13210</name>
</gene>
<dbReference type="KEGG" id="tcn:H9L16_13210"/>
<dbReference type="Gene3D" id="2.60.120.430">
    <property type="entry name" value="Galactose-binding lectin"/>
    <property type="match status" value="1"/>
</dbReference>
<organism evidence="2 3">
    <name type="scientific">Thermomonas carbonis</name>
    <dbReference type="NCBI Taxonomy" id="1463158"/>
    <lineage>
        <taxon>Bacteria</taxon>
        <taxon>Pseudomonadati</taxon>
        <taxon>Pseudomonadota</taxon>
        <taxon>Gammaproteobacteria</taxon>
        <taxon>Lysobacterales</taxon>
        <taxon>Lysobacteraceae</taxon>
        <taxon>Thermomonas</taxon>
    </lineage>
</organism>